<name>A0A179FB45_PURLI</name>
<dbReference type="AlphaFoldDB" id="A0A179FB45"/>
<gene>
    <name evidence="1" type="ORF">VFPFJ_11427</name>
</gene>
<accession>A0A179FB45</accession>
<proteinExistence type="predicted"/>
<organism evidence="1 2">
    <name type="scientific">Purpureocillium lilacinum</name>
    <name type="common">Paecilomyces lilacinus</name>
    <dbReference type="NCBI Taxonomy" id="33203"/>
    <lineage>
        <taxon>Eukaryota</taxon>
        <taxon>Fungi</taxon>
        <taxon>Dikarya</taxon>
        <taxon>Ascomycota</taxon>
        <taxon>Pezizomycotina</taxon>
        <taxon>Sordariomycetes</taxon>
        <taxon>Hypocreomycetidae</taxon>
        <taxon>Hypocreales</taxon>
        <taxon>Ophiocordycipitaceae</taxon>
        <taxon>Purpureocillium</taxon>
    </lineage>
</organism>
<protein>
    <submittedName>
        <fullName evidence="1">Uncharacterized protein</fullName>
    </submittedName>
</protein>
<comment type="caution">
    <text evidence="1">The sequence shown here is derived from an EMBL/GenBank/DDBJ whole genome shotgun (WGS) entry which is preliminary data.</text>
</comment>
<reference evidence="1 2" key="1">
    <citation type="submission" date="2016-02" db="EMBL/GenBank/DDBJ databases">
        <title>Biosynthesis of antibiotic leucinostatins and their inhibition on Phytophthora in bio-control Purpureocillium lilacinum.</title>
        <authorList>
            <person name="Wang G."/>
            <person name="Liu Z."/>
            <person name="Lin R."/>
            <person name="Li E."/>
            <person name="Mao Z."/>
            <person name="Ling J."/>
            <person name="Yin W."/>
            <person name="Xie B."/>
        </authorList>
    </citation>
    <scope>NUCLEOTIDE SEQUENCE [LARGE SCALE GENOMIC DNA]</scope>
    <source>
        <strain evidence="1">PLFJ-1</strain>
    </source>
</reference>
<sequence>MQHSRHHLICSPRRSVTSVILTGVATHIRSVHSSTACVRILFRRELLLQRLREGATQEQRADVIRTTARSLAILNRLPWQYGTSNQL</sequence>
<dbReference type="EMBL" id="LSBI01000033">
    <property type="protein sequence ID" value="OAQ62530.1"/>
    <property type="molecule type" value="Genomic_DNA"/>
</dbReference>
<dbReference type="Proteomes" id="UP000078340">
    <property type="component" value="Unassembled WGS sequence"/>
</dbReference>
<evidence type="ECO:0000313" key="2">
    <source>
        <dbReference type="Proteomes" id="UP000078340"/>
    </source>
</evidence>
<evidence type="ECO:0000313" key="1">
    <source>
        <dbReference type="EMBL" id="OAQ62530.1"/>
    </source>
</evidence>